<dbReference type="RefSeq" id="WP_341981855.1">
    <property type="nucleotide sequence ID" value="NZ_JBBYAF010000010.1"/>
</dbReference>
<keyword evidence="1" id="KW-0812">Transmembrane</keyword>
<protein>
    <submittedName>
        <fullName evidence="2">Uncharacterized protein</fullName>
    </submittedName>
</protein>
<evidence type="ECO:0000313" key="3">
    <source>
        <dbReference type="Proteomes" id="UP001389717"/>
    </source>
</evidence>
<dbReference type="Proteomes" id="UP001389717">
    <property type="component" value="Unassembled WGS sequence"/>
</dbReference>
<sequence>MNKLVRWVIGASAFILACLVLYLKLNPPLTSEGYGSSVEKPGIVTVDLQNEGFHGVKLTEILINGGEVPHKVELGVSRSNAVIGLFAVKDEIEGISFHNIHEYDIEPKLSREEVIQLDELDVRSTIRHYGLALEHCKKIDSVSVKYTYFGFPFTKEIEIERNE</sequence>
<gene>
    <name evidence="2" type="ORF">AAEO50_06910</name>
</gene>
<evidence type="ECO:0000256" key="1">
    <source>
        <dbReference type="SAM" id="Phobius"/>
    </source>
</evidence>
<dbReference type="EMBL" id="JBBYAF010000010">
    <property type="protein sequence ID" value="MEL3972002.1"/>
    <property type="molecule type" value="Genomic_DNA"/>
</dbReference>
<keyword evidence="1" id="KW-1133">Transmembrane helix</keyword>
<organism evidence="2 3">
    <name type="scientific">Rossellomorea oryzaecorticis</name>
    <dbReference type="NCBI Taxonomy" id="1396505"/>
    <lineage>
        <taxon>Bacteria</taxon>
        <taxon>Bacillati</taxon>
        <taxon>Bacillota</taxon>
        <taxon>Bacilli</taxon>
        <taxon>Bacillales</taxon>
        <taxon>Bacillaceae</taxon>
        <taxon>Rossellomorea</taxon>
    </lineage>
</organism>
<proteinExistence type="predicted"/>
<keyword evidence="3" id="KW-1185">Reference proteome</keyword>
<evidence type="ECO:0000313" key="2">
    <source>
        <dbReference type="EMBL" id="MEL3972002.1"/>
    </source>
</evidence>
<name>A0ABU9K7L9_9BACI</name>
<reference evidence="2 3" key="1">
    <citation type="submission" date="2024-04" db="EMBL/GenBank/DDBJ databases">
        <title>Bacillus oryzaecorticis sp. nov., a moderately halophilic bacterium isolated from rice husks.</title>
        <authorList>
            <person name="Zhu H.-S."/>
        </authorList>
    </citation>
    <scope>NUCLEOTIDE SEQUENCE [LARGE SCALE GENOMIC DNA]</scope>
    <source>
        <strain evidence="2 3">ZC255</strain>
    </source>
</reference>
<comment type="caution">
    <text evidence="2">The sequence shown here is derived from an EMBL/GenBank/DDBJ whole genome shotgun (WGS) entry which is preliminary data.</text>
</comment>
<dbReference type="PROSITE" id="PS51257">
    <property type="entry name" value="PROKAR_LIPOPROTEIN"/>
    <property type="match status" value="1"/>
</dbReference>
<feature type="transmembrane region" description="Helical" evidence="1">
    <location>
        <begin position="7"/>
        <end position="25"/>
    </location>
</feature>
<keyword evidence="1" id="KW-0472">Membrane</keyword>
<accession>A0ABU9K7L9</accession>